<reference evidence="2 3" key="1">
    <citation type="submission" date="2018-03" db="EMBL/GenBank/DDBJ databases">
        <title>Genomic Encyclopedia of Archaeal and Bacterial Type Strains, Phase II (KMG-II): from individual species to whole genera.</title>
        <authorList>
            <person name="Goeker M."/>
        </authorList>
    </citation>
    <scope>NUCLEOTIDE SEQUENCE [LARGE SCALE GENOMIC DNA]</scope>
    <source>
        <strain evidence="2 3">DSM 28354</strain>
    </source>
</reference>
<dbReference type="AlphaFoldDB" id="A0A2T0TMP2"/>
<organism evidence="2 3">
    <name type="scientific">Spirosoma oryzae</name>
    <dbReference type="NCBI Taxonomy" id="1469603"/>
    <lineage>
        <taxon>Bacteria</taxon>
        <taxon>Pseudomonadati</taxon>
        <taxon>Bacteroidota</taxon>
        <taxon>Cytophagia</taxon>
        <taxon>Cytophagales</taxon>
        <taxon>Cytophagaceae</taxon>
        <taxon>Spirosoma</taxon>
    </lineage>
</organism>
<dbReference type="Proteomes" id="UP000238375">
    <property type="component" value="Unassembled WGS sequence"/>
</dbReference>
<feature type="signal peptide" evidence="1">
    <location>
        <begin position="1"/>
        <end position="23"/>
    </location>
</feature>
<dbReference type="InterPro" id="IPR038765">
    <property type="entry name" value="Papain-like_cys_pep_sf"/>
</dbReference>
<comment type="caution">
    <text evidence="2">The sequence shown here is derived from an EMBL/GenBank/DDBJ whole genome shotgun (WGS) entry which is preliminary data.</text>
</comment>
<accession>A0A2T0TMP2</accession>
<dbReference type="Pfam" id="PF07313">
    <property type="entry name" value="AmiA-like"/>
    <property type="match status" value="1"/>
</dbReference>
<dbReference type="RefSeq" id="WP_106135773.1">
    <property type="nucleotide sequence ID" value="NZ_PVTE01000001.1"/>
</dbReference>
<sequence length="297" mass="33321">MRNWFTLALFLLPLFSPAQPVPADDSFTLLVAQPGRTAAETAVLVGKKLLGSPYVPHTLDQQPTEQLVVNLHEFDCTTYLETVLAVALAWHDNRVRTVSNRTTEPATCDALFQQYLTRLRYRNGRIDGYASRLHYFSDWLRDNERKGLLIDVTGTLPGRVMVSKPVNYMTSAVYKYPALSDPTVFEQMVRVESALNGQPFAFVPRKNVRQAETALREGDVIMLTAARPGLDMRHVGLATRQADGRMHLLHASSDAGQVVISSMPIADYVLHHPRLSGLRVARLRPDQLLTANRMSKR</sequence>
<proteinExistence type="predicted"/>
<name>A0A2T0TMP2_9BACT</name>
<dbReference type="OrthoDB" id="1409585at2"/>
<dbReference type="SUPFAM" id="SSF54001">
    <property type="entry name" value="Cysteine proteinases"/>
    <property type="match status" value="1"/>
</dbReference>
<evidence type="ECO:0000313" key="3">
    <source>
        <dbReference type="Proteomes" id="UP000238375"/>
    </source>
</evidence>
<gene>
    <name evidence="2" type="ORF">CLV58_10168</name>
</gene>
<feature type="chain" id="PRO_5015407733" evidence="1">
    <location>
        <begin position="24"/>
        <end position="297"/>
    </location>
</feature>
<dbReference type="Gene3D" id="2.30.260.10">
    <property type="entry name" value="putative xylanase like domain"/>
    <property type="match status" value="1"/>
</dbReference>
<dbReference type="InterPro" id="IPR010846">
    <property type="entry name" value="AmiA-like"/>
</dbReference>
<dbReference type="EMBL" id="PVTE01000001">
    <property type="protein sequence ID" value="PRY47004.1"/>
    <property type="molecule type" value="Genomic_DNA"/>
</dbReference>
<protein>
    <submittedName>
        <fullName evidence="2">Uncharacterized protein DUF1460</fullName>
    </submittedName>
</protein>
<keyword evidence="3" id="KW-1185">Reference proteome</keyword>
<keyword evidence="1" id="KW-0732">Signal</keyword>
<evidence type="ECO:0000256" key="1">
    <source>
        <dbReference type="SAM" id="SignalP"/>
    </source>
</evidence>
<evidence type="ECO:0000313" key="2">
    <source>
        <dbReference type="EMBL" id="PRY47004.1"/>
    </source>
</evidence>
<dbReference type="Gene3D" id="1.10.3670.10">
    <property type="entry name" value="Putative xylanase like domain"/>
    <property type="match status" value="1"/>
</dbReference>